<keyword evidence="2" id="KW-1185">Reference proteome</keyword>
<dbReference type="InterPro" id="IPR044668">
    <property type="entry name" value="PuuD-like"/>
</dbReference>
<dbReference type="Proteomes" id="UP000616779">
    <property type="component" value="Unassembled WGS sequence"/>
</dbReference>
<dbReference type="GO" id="GO:0016787">
    <property type="term" value="F:hydrolase activity"/>
    <property type="evidence" value="ECO:0007669"/>
    <property type="project" value="UniProtKB-KW"/>
</dbReference>
<dbReference type="CDD" id="cd01745">
    <property type="entry name" value="GATase1_2"/>
    <property type="match status" value="1"/>
</dbReference>
<keyword evidence="1" id="KW-0378">Hydrolase</keyword>
<dbReference type="SUPFAM" id="SSF52317">
    <property type="entry name" value="Class I glutamine amidotransferase-like"/>
    <property type="match status" value="1"/>
</dbReference>
<dbReference type="InterPro" id="IPR029062">
    <property type="entry name" value="Class_I_gatase-like"/>
</dbReference>
<proteinExistence type="predicted"/>
<dbReference type="EMBL" id="WHOA01000065">
    <property type="protein sequence ID" value="NOU71411.1"/>
    <property type="molecule type" value="Genomic_DNA"/>
</dbReference>
<dbReference type="PANTHER" id="PTHR43235:SF1">
    <property type="entry name" value="GLUTAMINE AMIDOTRANSFERASE PB2B2.05-RELATED"/>
    <property type="match status" value="1"/>
</dbReference>
<organism evidence="1 2">
    <name type="scientific">Paenibacillus phytorum</name>
    <dbReference type="NCBI Taxonomy" id="2654977"/>
    <lineage>
        <taxon>Bacteria</taxon>
        <taxon>Bacillati</taxon>
        <taxon>Bacillota</taxon>
        <taxon>Bacilli</taxon>
        <taxon>Bacillales</taxon>
        <taxon>Paenibacillaceae</taxon>
        <taxon>Paenibacillus</taxon>
    </lineage>
</organism>
<sequence length="235" mass="26221">MKPIIGITSNIRDEKLLTTGLSNIRAIVKAGGVPIVLPNLSEDSEVDRLVESIDGLLVTGGGDVDPNIFGEEPHPELGEVCPERDLFEIMLISKFLKLDKPILGICRGSQMINVSAGGDLFQDIYAQHDHQLLQHRQNAPRSHVTHFVDVDENSLLHQAVQSTRFKVNSYHHQAVRKVAEGFEVCARASDGIIEAFECKTHRFVLGVQWHPENLTDKNDIYSLKLFNAFVQACQF</sequence>
<accession>A0ABX1XSB6</accession>
<protein>
    <submittedName>
        <fullName evidence="1">Gamma-glutamyl-gamma-aminobutyrate hydrolase family protein</fullName>
    </submittedName>
</protein>
<dbReference type="Gene3D" id="3.40.50.880">
    <property type="match status" value="1"/>
</dbReference>
<dbReference type="RefSeq" id="WP_171642787.1">
    <property type="nucleotide sequence ID" value="NZ_WHOA01000065.1"/>
</dbReference>
<evidence type="ECO:0000313" key="1">
    <source>
        <dbReference type="EMBL" id="NOU71411.1"/>
    </source>
</evidence>
<reference evidence="1 2" key="1">
    <citation type="submission" date="2019-10" db="EMBL/GenBank/DDBJ databases">
        <title>Description of Paenibacillus terrestris sp. nov.</title>
        <authorList>
            <person name="Carlier A."/>
            <person name="Qi S."/>
        </authorList>
    </citation>
    <scope>NUCLEOTIDE SEQUENCE [LARGE SCALE GENOMIC DNA]</scope>
    <source>
        <strain evidence="1 2">LMG 31458</strain>
    </source>
</reference>
<dbReference type="PROSITE" id="PS51273">
    <property type="entry name" value="GATASE_TYPE_1"/>
    <property type="match status" value="1"/>
</dbReference>
<name>A0ABX1XSB6_9BACL</name>
<dbReference type="PANTHER" id="PTHR43235">
    <property type="entry name" value="GLUTAMINE AMIDOTRANSFERASE PB2B2.05-RELATED"/>
    <property type="match status" value="1"/>
</dbReference>
<dbReference type="Pfam" id="PF07722">
    <property type="entry name" value="Peptidase_C26"/>
    <property type="match status" value="1"/>
</dbReference>
<evidence type="ECO:0000313" key="2">
    <source>
        <dbReference type="Proteomes" id="UP000616779"/>
    </source>
</evidence>
<gene>
    <name evidence="1" type="ORF">GC098_08245</name>
</gene>
<dbReference type="InterPro" id="IPR011697">
    <property type="entry name" value="Peptidase_C26"/>
</dbReference>
<comment type="caution">
    <text evidence="1">The sequence shown here is derived from an EMBL/GenBank/DDBJ whole genome shotgun (WGS) entry which is preliminary data.</text>
</comment>